<dbReference type="Pfam" id="PF02362">
    <property type="entry name" value="B3"/>
    <property type="match status" value="2"/>
</dbReference>
<feature type="region of interest" description="Disordered" evidence="6">
    <location>
        <begin position="217"/>
        <end position="259"/>
    </location>
</feature>
<dbReference type="SMR" id="A0A7J6FN25"/>
<dbReference type="PANTHER" id="PTHR31920:SF37">
    <property type="entry name" value="B3 DOMAIN-CONTAINING TRANSCRIPTION FACTOR VRN1"/>
    <property type="match status" value="1"/>
</dbReference>
<name>A0A7J6FN25_CANSA</name>
<comment type="caution">
    <text evidence="8">The sequence shown here is derived from an EMBL/GenBank/DDBJ whole genome shotgun (WGS) entry which is preliminary data.</text>
</comment>
<dbReference type="EMBL" id="JAATIQ010000191">
    <property type="protein sequence ID" value="KAF4372017.1"/>
    <property type="molecule type" value="Genomic_DNA"/>
</dbReference>
<reference evidence="8 10" key="1">
    <citation type="journal article" date="2020" name="bioRxiv">
        <title>Sequence and annotation of 42 cannabis genomes reveals extensive copy number variation in cannabinoid synthesis and pathogen resistance genes.</title>
        <authorList>
            <person name="Mckernan K.J."/>
            <person name="Helbert Y."/>
            <person name="Kane L.T."/>
            <person name="Ebling H."/>
            <person name="Zhang L."/>
            <person name="Liu B."/>
            <person name="Eaton Z."/>
            <person name="Mclaughlin S."/>
            <person name="Kingan S."/>
            <person name="Baybayan P."/>
            <person name="Concepcion G."/>
            <person name="Jordan M."/>
            <person name="Riva A."/>
            <person name="Barbazuk W."/>
            <person name="Harkins T."/>
        </authorList>
    </citation>
    <scope>NUCLEOTIDE SEQUENCE [LARGE SCALE GENOMIC DNA]</scope>
    <source>
        <strain evidence="10">cv. Jamaican Lion 4</strain>
        <strain evidence="8">Father</strain>
        <tissue evidence="8">Leaf</tissue>
    </source>
</reference>
<dbReference type="Gene3D" id="2.40.330.10">
    <property type="entry name" value="DNA-binding pseudobarrel domain"/>
    <property type="match status" value="2"/>
</dbReference>
<keyword evidence="10" id="KW-1185">Reference proteome</keyword>
<keyword evidence="5" id="KW-0539">Nucleus</keyword>
<dbReference type="SUPFAM" id="SSF101936">
    <property type="entry name" value="DNA-binding pseudobarrel domain"/>
    <property type="match status" value="2"/>
</dbReference>
<protein>
    <recommendedName>
        <fullName evidence="7">TF-B3 domain-containing protein</fullName>
    </recommendedName>
</protein>
<evidence type="ECO:0000256" key="2">
    <source>
        <dbReference type="ARBA" id="ARBA00023015"/>
    </source>
</evidence>
<evidence type="ECO:0000256" key="6">
    <source>
        <dbReference type="SAM" id="MobiDB-lite"/>
    </source>
</evidence>
<evidence type="ECO:0000256" key="3">
    <source>
        <dbReference type="ARBA" id="ARBA00023125"/>
    </source>
</evidence>
<accession>A0A803NPB1</accession>
<feature type="compositionally biased region" description="Basic residues" evidence="6">
    <location>
        <begin position="234"/>
        <end position="244"/>
    </location>
</feature>
<dbReference type="EMBL" id="JAATIQ010000058">
    <property type="protein sequence ID" value="KAF4391565.1"/>
    <property type="molecule type" value="Genomic_DNA"/>
</dbReference>
<dbReference type="GO" id="GO:0003677">
    <property type="term" value="F:DNA binding"/>
    <property type="evidence" value="ECO:0007669"/>
    <property type="project" value="UniProtKB-KW"/>
</dbReference>
<accession>A0A7J6FN25</accession>
<evidence type="ECO:0000256" key="1">
    <source>
        <dbReference type="ARBA" id="ARBA00004123"/>
    </source>
</evidence>
<keyword evidence="4" id="KW-0804">Transcription</keyword>
<sequence length="415" mass="47588">MHRPYFHKLIVLSIIQAKQLRIPDNFVKKFRDELSTVATITVPDGHIWRVGLKKADNRIWFHDGWQDFVERYGIRLGYLLIFRYEGNTTFNVYIFNLTASEVNYQGNSVHSSQAIYNNRCQIFEEMEDDSDEILGFSSGRMATGPLKAKLLGERAEQMAQGKVFNPPSLQNLFNGSKLNCINWGIEGNMDPAKGTGNFQAQNQLTQGVPQFNVMESKKSGEEVKMNNSEEELRKSKKAGRKKRKIDSNGQEPPIKHDETDMRFRFYESASARKRTVTAEERERAISSAKTFEPTNPFCRVVLRPSYLYRGCIMYLPSCFAEKNLNGVSGFIKLQTSDGRQWPVRCLYRGGRAKLSQGWYEFSLENNFGEGDVCVFEMLKMKEVVLKVTVFRVLEDAGVINHPSQHNVNNSKLVRN</sequence>
<dbReference type="Proteomes" id="UP000583929">
    <property type="component" value="Unassembled WGS sequence"/>
</dbReference>
<dbReference type="OMA" id="NEGPYFA"/>
<proteinExistence type="predicted"/>
<keyword evidence="3" id="KW-0238">DNA-binding</keyword>
<dbReference type="InterPro" id="IPR050655">
    <property type="entry name" value="Plant_B3_domain"/>
</dbReference>
<feature type="domain" description="TF-B3" evidence="7">
    <location>
        <begin position="298"/>
        <end position="393"/>
    </location>
</feature>
<evidence type="ECO:0000259" key="7">
    <source>
        <dbReference type="PROSITE" id="PS50863"/>
    </source>
</evidence>
<evidence type="ECO:0000313" key="9">
    <source>
        <dbReference type="EMBL" id="KAF4391565.1"/>
    </source>
</evidence>
<feature type="domain" description="TF-B3" evidence="7">
    <location>
        <begin position="5"/>
        <end position="98"/>
    </location>
</feature>
<dbReference type="InterPro" id="IPR003340">
    <property type="entry name" value="B3_DNA-bd"/>
</dbReference>
<dbReference type="AlphaFoldDB" id="A0A7J6FN25"/>
<dbReference type="OrthoDB" id="623918at2759"/>
<dbReference type="CDD" id="cd10017">
    <property type="entry name" value="B3_DNA"/>
    <property type="match status" value="2"/>
</dbReference>
<dbReference type="InterPro" id="IPR015300">
    <property type="entry name" value="DNA-bd_pseudobarrel_sf"/>
</dbReference>
<dbReference type="SMART" id="SM01019">
    <property type="entry name" value="B3"/>
    <property type="match status" value="2"/>
</dbReference>
<dbReference type="PROSITE" id="PS50863">
    <property type="entry name" value="B3"/>
    <property type="match status" value="2"/>
</dbReference>
<dbReference type="PANTHER" id="PTHR31920">
    <property type="entry name" value="B3 DOMAIN-CONTAINING"/>
    <property type="match status" value="1"/>
</dbReference>
<dbReference type="GO" id="GO:0005634">
    <property type="term" value="C:nucleus"/>
    <property type="evidence" value="ECO:0007669"/>
    <property type="project" value="UniProtKB-SubCell"/>
</dbReference>
<keyword evidence="2" id="KW-0805">Transcription regulation</keyword>
<evidence type="ECO:0000256" key="5">
    <source>
        <dbReference type="ARBA" id="ARBA00023242"/>
    </source>
</evidence>
<comment type="subcellular location">
    <subcellularLocation>
        <location evidence="1">Nucleus</location>
    </subcellularLocation>
</comment>
<organism evidence="8 10">
    <name type="scientific">Cannabis sativa</name>
    <name type="common">Hemp</name>
    <name type="synonym">Marijuana</name>
    <dbReference type="NCBI Taxonomy" id="3483"/>
    <lineage>
        <taxon>Eukaryota</taxon>
        <taxon>Viridiplantae</taxon>
        <taxon>Streptophyta</taxon>
        <taxon>Embryophyta</taxon>
        <taxon>Tracheophyta</taxon>
        <taxon>Spermatophyta</taxon>
        <taxon>Magnoliopsida</taxon>
        <taxon>eudicotyledons</taxon>
        <taxon>Gunneridae</taxon>
        <taxon>Pentapetalae</taxon>
        <taxon>rosids</taxon>
        <taxon>fabids</taxon>
        <taxon>Rosales</taxon>
        <taxon>Cannabaceae</taxon>
        <taxon>Cannabis</taxon>
    </lineage>
</organism>
<evidence type="ECO:0000313" key="10">
    <source>
        <dbReference type="Proteomes" id="UP000583929"/>
    </source>
</evidence>
<evidence type="ECO:0000313" key="8">
    <source>
        <dbReference type="EMBL" id="KAF4372017.1"/>
    </source>
</evidence>
<evidence type="ECO:0000256" key="4">
    <source>
        <dbReference type="ARBA" id="ARBA00023163"/>
    </source>
</evidence>
<gene>
    <name evidence="8" type="ORF">G4B88_001517</name>
    <name evidence="9" type="ORF">G4B88_030716</name>
</gene>